<evidence type="ECO:0000313" key="2">
    <source>
        <dbReference type="Proteomes" id="UP000623467"/>
    </source>
</evidence>
<accession>A0A8H6YFD8</accession>
<reference evidence="1" key="1">
    <citation type="submission" date="2020-05" db="EMBL/GenBank/DDBJ databases">
        <title>Mycena genomes resolve the evolution of fungal bioluminescence.</title>
        <authorList>
            <person name="Tsai I.J."/>
        </authorList>
    </citation>
    <scope>NUCLEOTIDE SEQUENCE</scope>
    <source>
        <strain evidence="1">160909Yilan</strain>
    </source>
</reference>
<dbReference type="SUPFAM" id="SSF52047">
    <property type="entry name" value="RNI-like"/>
    <property type="match status" value="1"/>
</dbReference>
<name>A0A8H6YFD8_9AGAR</name>
<organism evidence="1 2">
    <name type="scientific">Mycena sanguinolenta</name>
    <dbReference type="NCBI Taxonomy" id="230812"/>
    <lineage>
        <taxon>Eukaryota</taxon>
        <taxon>Fungi</taxon>
        <taxon>Dikarya</taxon>
        <taxon>Basidiomycota</taxon>
        <taxon>Agaricomycotina</taxon>
        <taxon>Agaricomycetes</taxon>
        <taxon>Agaricomycetidae</taxon>
        <taxon>Agaricales</taxon>
        <taxon>Marasmiineae</taxon>
        <taxon>Mycenaceae</taxon>
        <taxon>Mycena</taxon>
    </lineage>
</organism>
<dbReference type="InterPro" id="IPR032675">
    <property type="entry name" value="LRR_dom_sf"/>
</dbReference>
<proteinExistence type="predicted"/>
<dbReference type="Proteomes" id="UP000623467">
    <property type="component" value="Unassembled WGS sequence"/>
</dbReference>
<evidence type="ECO:0000313" key="1">
    <source>
        <dbReference type="EMBL" id="KAF7357502.1"/>
    </source>
</evidence>
<protein>
    <submittedName>
        <fullName evidence="1">F-box domain-containing protein</fullName>
    </submittedName>
</protein>
<gene>
    <name evidence="1" type="ORF">MSAN_01346500</name>
</gene>
<dbReference type="AlphaFoldDB" id="A0A8H6YFD8"/>
<dbReference type="OrthoDB" id="3069700at2759"/>
<keyword evidence="2" id="KW-1185">Reference proteome</keyword>
<sequence>MAPRLRKSSITIHLNEPHVLLPWAQLTNLTLDYPSLDAILDILAQCASLVYASLITSRWHVYVAAVQLTRPPIILSHLHALSLDLEHPKHMTRFKSVVSAPALEILHLNFMSMHHTTRAPFLMQSPNITRLEICGSHSLTSHELVGTLRHTVLLTHLELAYLTRHSLDDALIDALSCKDGVAPLVPYLHHLVLKKIDTHGFATKAFEHMLLSRWWTDAEITSSPPVVSRWTQVELRGKYSEQFIESTYADVAAQGSTSRSY</sequence>
<dbReference type="EMBL" id="JACAZH010000010">
    <property type="protein sequence ID" value="KAF7357502.1"/>
    <property type="molecule type" value="Genomic_DNA"/>
</dbReference>
<dbReference type="Gene3D" id="3.80.10.10">
    <property type="entry name" value="Ribonuclease Inhibitor"/>
    <property type="match status" value="1"/>
</dbReference>
<comment type="caution">
    <text evidence="1">The sequence shown here is derived from an EMBL/GenBank/DDBJ whole genome shotgun (WGS) entry which is preliminary data.</text>
</comment>